<evidence type="ECO:0000256" key="1">
    <source>
        <dbReference type="SAM" id="MobiDB-lite"/>
    </source>
</evidence>
<evidence type="ECO:0000256" key="2">
    <source>
        <dbReference type="SAM" id="Phobius"/>
    </source>
</evidence>
<proteinExistence type="predicted"/>
<dbReference type="AlphaFoldDB" id="A0A4Q7ZIN0"/>
<protein>
    <submittedName>
        <fullName evidence="3">Uncharacterized protein</fullName>
    </submittedName>
</protein>
<evidence type="ECO:0000313" key="3">
    <source>
        <dbReference type="EMBL" id="RZU49979.1"/>
    </source>
</evidence>
<dbReference type="Proteomes" id="UP000292564">
    <property type="component" value="Unassembled WGS sequence"/>
</dbReference>
<keyword evidence="2" id="KW-1133">Transmembrane helix</keyword>
<comment type="caution">
    <text evidence="3">The sequence shown here is derived from an EMBL/GenBank/DDBJ whole genome shotgun (WGS) entry which is preliminary data.</text>
</comment>
<reference evidence="3 4" key="1">
    <citation type="submission" date="2019-02" db="EMBL/GenBank/DDBJ databases">
        <title>Sequencing the genomes of 1000 actinobacteria strains.</title>
        <authorList>
            <person name="Klenk H.-P."/>
        </authorList>
    </citation>
    <scope>NUCLEOTIDE SEQUENCE [LARGE SCALE GENOMIC DNA]</scope>
    <source>
        <strain evidence="3 4">DSM 45162</strain>
    </source>
</reference>
<evidence type="ECO:0000313" key="4">
    <source>
        <dbReference type="Proteomes" id="UP000292564"/>
    </source>
</evidence>
<accession>A0A4Q7ZIN0</accession>
<organism evidence="3 4">
    <name type="scientific">Krasilnikovia cinnamomea</name>
    <dbReference type="NCBI Taxonomy" id="349313"/>
    <lineage>
        <taxon>Bacteria</taxon>
        <taxon>Bacillati</taxon>
        <taxon>Actinomycetota</taxon>
        <taxon>Actinomycetes</taxon>
        <taxon>Micromonosporales</taxon>
        <taxon>Micromonosporaceae</taxon>
        <taxon>Krasilnikovia</taxon>
    </lineage>
</organism>
<dbReference type="RefSeq" id="WP_130508979.1">
    <property type="nucleotide sequence ID" value="NZ_SHKY01000001.1"/>
</dbReference>
<dbReference type="EMBL" id="SHKY01000001">
    <property type="protein sequence ID" value="RZU49979.1"/>
    <property type="molecule type" value="Genomic_DNA"/>
</dbReference>
<keyword evidence="4" id="KW-1185">Reference proteome</keyword>
<sequence>MSGRVRAARAAFCVVALGFAWVLTPAGVPLYDGLGFPDEPYRFVDPPPGSVATAPPTTATGSVAATGGANREAVRIASAEVGPQVVVSVPTGDLLGPPAATRLTLTARPVAPDRAPPTGVIDGNVYRVSAAADRSGPVRLRVTDPNFLPGIDLRSTVATSARVTAVYRERPAAAWRALEAFQIGNDIYEVVMPGLGDFALVLPSAAPPAAGPPGTGPSGAGPPGSGPAATAGRASAGPSAAGPPARPAAGHPVRQLIGLAAVLLVLGACIAGLRLVRARGRDR</sequence>
<feature type="compositionally biased region" description="Low complexity" evidence="1">
    <location>
        <begin position="226"/>
        <end position="248"/>
    </location>
</feature>
<keyword evidence="2" id="KW-0812">Transmembrane</keyword>
<name>A0A4Q7ZIN0_9ACTN</name>
<feature type="region of interest" description="Disordered" evidence="1">
    <location>
        <begin position="208"/>
        <end position="248"/>
    </location>
</feature>
<keyword evidence="2" id="KW-0472">Membrane</keyword>
<gene>
    <name evidence="3" type="ORF">EV385_1738</name>
</gene>
<dbReference type="OrthoDB" id="5186847at2"/>
<feature type="transmembrane region" description="Helical" evidence="2">
    <location>
        <begin position="256"/>
        <end position="276"/>
    </location>
</feature>